<dbReference type="SUPFAM" id="SSF53613">
    <property type="entry name" value="Ribokinase-like"/>
    <property type="match status" value="1"/>
</dbReference>
<comment type="similarity">
    <text evidence="17">Belongs to the NnrD/CARKD family.</text>
</comment>
<keyword evidence="11 18" id="KW-0413">Isomerase</keyword>
<dbReference type="InterPro" id="IPR004443">
    <property type="entry name" value="YjeF_N_dom"/>
</dbReference>
<comment type="catalytic activity">
    <reaction evidence="16 17 19">
        <text>(6S)-NADPHX + ADP = AMP + phosphate + NADPH + H(+)</text>
        <dbReference type="Rhea" id="RHEA:32235"/>
        <dbReference type="ChEBI" id="CHEBI:15378"/>
        <dbReference type="ChEBI" id="CHEBI:43474"/>
        <dbReference type="ChEBI" id="CHEBI:57783"/>
        <dbReference type="ChEBI" id="CHEBI:64076"/>
        <dbReference type="ChEBI" id="CHEBI:456215"/>
        <dbReference type="ChEBI" id="CHEBI:456216"/>
        <dbReference type="EC" id="4.2.1.136"/>
    </reaction>
</comment>
<dbReference type="GO" id="GO:0110051">
    <property type="term" value="P:metabolite repair"/>
    <property type="evidence" value="ECO:0007669"/>
    <property type="project" value="TreeGrafter"/>
</dbReference>
<dbReference type="STRING" id="48936.NJ75_00963"/>
<comment type="function">
    <text evidence="18">Catalyzes the epimerization of the S- and R-forms of NAD(P)HX, a damaged form of NAD(P)H that is a result of enzymatic or heat-dependent hydration. This is a prerequisite for the S-specific NAD(P)H-hydrate dehydratase to allow the repair of both epimers of NAD(P)HX.</text>
</comment>
<keyword evidence="13" id="KW-0511">Multifunctional enzyme</keyword>
<feature type="binding site" evidence="18">
    <location>
        <position position="157"/>
    </location>
    <ligand>
        <name>K(+)</name>
        <dbReference type="ChEBI" id="CHEBI:29103"/>
    </ligand>
</feature>
<dbReference type="PIRSF" id="PIRSF017184">
    <property type="entry name" value="Nnr"/>
    <property type="match status" value="1"/>
</dbReference>
<feature type="binding site" evidence="18">
    <location>
        <position position="121"/>
    </location>
    <ligand>
        <name>K(+)</name>
        <dbReference type="ChEBI" id="CHEBI:29103"/>
    </ligand>
</feature>
<sequence>MPRCREPVLSQVLTVAQMRAAEEDLIAAGSTVDALMQLAGRGAGEWVRRIAGGGSVTVLCGPGNNGGDGWVIAEYLREHGNAVQVVQAREPVTDAARNAKALYRGAVVSAGSVTAGDVFVDCLFGSGLTRALPDDLLALLCDLAALHRHRIAIDLPSGIESDSGAALNEGLPEWSLTVALGAWKHAHFAMPACSKMGAVRLVDIGVAALPGAARVLAKPKLEAPAADAHKYRRGMLGIVAGEMPGAALLAATAALRAGAGYVKLAAQAAPLVVPPELVVTGDAAGMLADARTSALLVGPGLGRSDEASRLLAAALHAGRPTVVDADALVLLRPAMLSGAQCILTPHEGEMSALERAFGLSGAGLRRDRALALAEVSGAVVVLKGPDTLIAAPGGETVLAPRASSWLSVAGTGDVLAGAIASRLATHCQDLEQALRAAEEGLWLHGEAARLCGPAFTAGELAHAVQAALKACHGGGYEGTS</sequence>
<keyword evidence="12 17" id="KW-0456">Lyase</keyword>
<dbReference type="EC" id="4.2.1.136" evidence="19"/>
<keyword evidence="22" id="KW-0808">Transferase</keyword>
<feature type="binding site" evidence="17">
    <location>
        <position position="300"/>
    </location>
    <ligand>
        <name>(6S)-NADPHX</name>
        <dbReference type="ChEBI" id="CHEBI:64076"/>
    </ligand>
</feature>
<dbReference type="SUPFAM" id="SSF64153">
    <property type="entry name" value="YjeF N-terminal domain-like"/>
    <property type="match status" value="1"/>
</dbReference>
<evidence type="ECO:0000256" key="16">
    <source>
        <dbReference type="ARBA" id="ARBA00049209"/>
    </source>
</evidence>
<dbReference type="PATRIC" id="fig|48936.3.peg.975"/>
<dbReference type="GO" id="GO:0046496">
    <property type="term" value="P:nicotinamide nucleotide metabolic process"/>
    <property type="evidence" value="ECO:0007669"/>
    <property type="project" value="UniProtKB-UniRule"/>
</dbReference>
<evidence type="ECO:0000256" key="5">
    <source>
        <dbReference type="ARBA" id="ARBA00022723"/>
    </source>
</evidence>
<evidence type="ECO:0000313" key="22">
    <source>
        <dbReference type="EMBL" id="KHS48296.1"/>
    </source>
</evidence>
<feature type="domain" description="YjeF N-terminal" evidence="21">
    <location>
        <begin position="18"/>
        <end position="212"/>
    </location>
</feature>
<dbReference type="PROSITE" id="PS01050">
    <property type="entry name" value="YJEF_C_2"/>
    <property type="match status" value="1"/>
</dbReference>
<dbReference type="PANTHER" id="PTHR12592">
    <property type="entry name" value="ATP-DEPENDENT (S)-NAD(P)H-HYDRATE DEHYDRATASE FAMILY MEMBER"/>
    <property type="match status" value="1"/>
</dbReference>
<dbReference type="AlphaFoldDB" id="A0A0B8ZYX8"/>
<gene>
    <name evidence="18" type="primary">nnrE</name>
    <name evidence="17" type="synonym">nnrD</name>
    <name evidence="22" type="ORF">NJ75_00963</name>
</gene>
<keyword evidence="5 18" id="KW-0479">Metal-binding</keyword>
<evidence type="ECO:0000256" key="14">
    <source>
        <dbReference type="ARBA" id="ARBA00025153"/>
    </source>
</evidence>
<keyword evidence="23" id="KW-1185">Reference proteome</keyword>
<feature type="binding site" evidence="18">
    <location>
        <begin position="64"/>
        <end position="68"/>
    </location>
    <ligand>
        <name>(6S)-NADPHX</name>
        <dbReference type="ChEBI" id="CHEBI:64076"/>
    </ligand>
</feature>
<reference evidence="22 23" key="1">
    <citation type="submission" date="2014-10" db="EMBL/GenBank/DDBJ databases">
        <title>Draft genome sequence of Novosphingobium subterraneum DSM 12447.</title>
        <authorList>
            <person name="Gan H.M."/>
            <person name="Gan H.Y."/>
            <person name="Savka M.A."/>
        </authorList>
    </citation>
    <scope>NUCLEOTIDE SEQUENCE [LARGE SCALE GENOMIC DNA]</scope>
    <source>
        <strain evidence="22 23">DSM 12447</strain>
    </source>
</reference>
<dbReference type="InterPro" id="IPR030677">
    <property type="entry name" value="Nnr"/>
</dbReference>
<evidence type="ECO:0000259" key="21">
    <source>
        <dbReference type="PROSITE" id="PS51385"/>
    </source>
</evidence>
<protein>
    <recommendedName>
        <fullName evidence="19">Bifunctional NAD(P)H-hydrate repair enzyme</fullName>
    </recommendedName>
    <alternativeName>
        <fullName evidence="19">Nicotinamide nucleotide repair protein</fullName>
    </alternativeName>
    <domain>
        <recommendedName>
            <fullName evidence="19">ADP-dependent (S)-NAD(P)H-hydrate dehydratase</fullName>
            <ecNumber evidence="19">4.2.1.136</ecNumber>
        </recommendedName>
        <alternativeName>
            <fullName evidence="19">ADP-dependent NAD(P)HX dehydratase</fullName>
        </alternativeName>
    </domain>
    <domain>
        <recommendedName>
            <fullName evidence="19">NAD(P)H-hydrate epimerase</fullName>
            <ecNumber evidence="19">5.1.99.6</ecNumber>
        </recommendedName>
    </domain>
</protein>
<feature type="binding site" evidence="18">
    <location>
        <begin position="125"/>
        <end position="131"/>
    </location>
    <ligand>
        <name>(6S)-NADPHX</name>
        <dbReference type="ChEBI" id="CHEBI:64076"/>
    </ligand>
</feature>
<comment type="catalytic activity">
    <reaction evidence="2 18 19">
        <text>(6R)-NADPHX = (6S)-NADPHX</text>
        <dbReference type="Rhea" id="RHEA:32227"/>
        <dbReference type="ChEBI" id="CHEBI:64076"/>
        <dbReference type="ChEBI" id="CHEBI:64077"/>
        <dbReference type="EC" id="5.1.99.6"/>
    </reaction>
</comment>
<comment type="caution">
    <text evidence="22">The sequence shown here is derived from an EMBL/GenBank/DDBJ whole genome shotgun (WGS) entry which is preliminary data.</text>
</comment>
<keyword evidence="9 18" id="KW-0630">Potassium</keyword>
<evidence type="ECO:0000256" key="7">
    <source>
        <dbReference type="ARBA" id="ARBA00022840"/>
    </source>
</evidence>
<dbReference type="RefSeq" id="WP_039332013.1">
    <property type="nucleotide sequence ID" value="NZ_JRVC01000004.1"/>
</dbReference>
<comment type="function">
    <text evidence="17">Catalyzes the dehydration of the S-form of NAD(P)HX at the expense of ADP, which is converted to AMP. Together with NAD(P)HX epimerase, which catalyzes the epimerization of the S- and R-forms, the enzyme allows the repair of both epimers of NAD(P)HX, a damaged form of NAD(P)H that is a result of enzymatic or heat-dependent hydration.</text>
</comment>
<comment type="caution">
    <text evidence="18">Lacks conserved residue(s) required for the propagation of feature annotation.</text>
</comment>
<comment type="catalytic activity">
    <reaction evidence="15 17 19">
        <text>(6S)-NADHX + ADP = AMP + phosphate + NADH + H(+)</text>
        <dbReference type="Rhea" id="RHEA:32223"/>
        <dbReference type="ChEBI" id="CHEBI:15378"/>
        <dbReference type="ChEBI" id="CHEBI:43474"/>
        <dbReference type="ChEBI" id="CHEBI:57945"/>
        <dbReference type="ChEBI" id="CHEBI:64074"/>
        <dbReference type="ChEBI" id="CHEBI:456215"/>
        <dbReference type="ChEBI" id="CHEBI:456216"/>
        <dbReference type="EC" id="4.2.1.136"/>
    </reaction>
</comment>
<evidence type="ECO:0000256" key="18">
    <source>
        <dbReference type="HAMAP-Rule" id="MF_01966"/>
    </source>
</evidence>
<dbReference type="Proteomes" id="UP000031338">
    <property type="component" value="Unassembled WGS sequence"/>
</dbReference>
<keyword evidence="7 17" id="KW-0067">ATP-binding</keyword>
<dbReference type="Gene3D" id="3.40.1190.20">
    <property type="match status" value="1"/>
</dbReference>
<evidence type="ECO:0000259" key="20">
    <source>
        <dbReference type="PROSITE" id="PS51383"/>
    </source>
</evidence>
<dbReference type="Pfam" id="PF01256">
    <property type="entry name" value="Carb_kinase"/>
    <property type="match status" value="1"/>
</dbReference>
<proteinExistence type="inferred from homology"/>
<feature type="binding site" evidence="17">
    <location>
        <position position="412"/>
    </location>
    <ligand>
        <name>AMP</name>
        <dbReference type="ChEBI" id="CHEBI:456215"/>
    </ligand>
</feature>
<comment type="cofactor">
    <cofactor evidence="17">
        <name>Mg(2+)</name>
        <dbReference type="ChEBI" id="CHEBI:18420"/>
    </cofactor>
</comment>
<dbReference type="NCBIfam" id="TIGR00196">
    <property type="entry name" value="yjeF_cterm"/>
    <property type="match status" value="1"/>
</dbReference>
<comment type="similarity">
    <text evidence="18">Belongs to the NnrE/AIBP family.</text>
</comment>
<dbReference type="GO" id="GO:0046872">
    <property type="term" value="F:metal ion binding"/>
    <property type="evidence" value="ECO:0007669"/>
    <property type="project" value="UniProtKB-UniRule"/>
</dbReference>
<evidence type="ECO:0000256" key="10">
    <source>
        <dbReference type="ARBA" id="ARBA00023027"/>
    </source>
</evidence>
<comment type="catalytic activity">
    <reaction evidence="1 18 19">
        <text>(6R)-NADHX = (6S)-NADHX</text>
        <dbReference type="Rhea" id="RHEA:32215"/>
        <dbReference type="ChEBI" id="CHEBI:64074"/>
        <dbReference type="ChEBI" id="CHEBI:64075"/>
        <dbReference type="EC" id="5.1.99.6"/>
    </reaction>
</comment>
<evidence type="ECO:0000256" key="13">
    <source>
        <dbReference type="ARBA" id="ARBA00023268"/>
    </source>
</evidence>
<dbReference type="PANTHER" id="PTHR12592:SF0">
    <property type="entry name" value="ATP-DEPENDENT (S)-NAD(P)H-HYDRATE DEHYDRATASE"/>
    <property type="match status" value="1"/>
</dbReference>
<evidence type="ECO:0000256" key="9">
    <source>
        <dbReference type="ARBA" id="ARBA00022958"/>
    </source>
</evidence>
<evidence type="ECO:0000256" key="15">
    <source>
        <dbReference type="ARBA" id="ARBA00048238"/>
    </source>
</evidence>
<name>A0A0B8ZYX8_9SPHN</name>
<dbReference type="PROSITE" id="PS51385">
    <property type="entry name" value="YJEF_N"/>
    <property type="match status" value="1"/>
</dbReference>
<dbReference type="NCBIfam" id="TIGR00197">
    <property type="entry name" value="yjeF_nterm"/>
    <property type="match status" value="1"/>
</dbReference>
<dbReference type="GO" id="GO:0052856">
    <property type="term" value="F:NAD(P)HX epimerase activity"/>
    <property type="evidence" value="ECO:0007669"/>
    <property type="project" value="UniProtKB-UniRule"/>
</dbReference>
<dbReference type="EC" id="5.1.99.6" evidence="19"/>
<evidence type="ECO:0000256" key="19">
    <source>
        <dbReference type="PIRNR" id="PIRNR017184"/>
    </source>
</evidence>
<dbReference type="GO" id="GO:0005524">
    <property type="term" value="F:ATP binding"/>
    <property type="evidence" value="ECO:0007669"/>
    <property type="project" value="UniProtKB-UniRule"/>
</dbReference>
<keyword evidence="8 17" id="KW-0521">NADP</keyword>
<dbReference type="CDD" id="cd01171">
    <property type="entry name" value="YXKO-related"/>
    <property type="match status" value="1"/>
</dbReference>
<dbReference type="InterPro" id="IPR036652">
    <property type="entry name" value="YjeF_N_dom_sf"/>
</dbReference>
<dbReference type="GO" id="GO:0052855">
    <property type="term" value="F:ADP-dependent NAD(P)H-hydrate dehydratase activity"/>
    <property type="evidence" value="ECO:0007669"/>
    <property type="project" value="UniProtKB-UniRule"/>
</dbReference>
<evidence type="ECO:0000256" key="6">
    <source>
        <dbReference type="ARBA" id="ARBA00022741"/>
    </source>
</evidence>
<evidence type="ECO:0000256" key="4">
    <source>
        <dbReference type="ARBA" id="ARBA00009524"/>
    </source>
</evidence>
<evidence type="ECO:0000256" key="12">
    <source>
        <dbReference type="ARBA" id="ARBA00023239"/>
    </source>
</evidence>
<feature type="binding site" evidence="17">
    <location>
        <position position="346"/>
    </location>
    <ligand>
        <name>(6S)-NADPHX</name>
        <dbReference type="ChEBI" id="CHEBI:64076"/>
    </ligand>
</feature>
<dbReference type="InterPro" id="IPR000631">
    <property type="entry name" value="CARKD"/>
</dbReference>
<dbReference type="Pfam" id="PF03853">
    <property type="entry name" value="YjeF_N"/>
    <property type="match status" value="1"/>
</dbReference>
<dbReference type="HAMAP" id="MF_01966">
    <property type="entry name" value="NADHX_epimerase"/>
    <property type="match status" value="1"/>
</dbReference>
<keyword evidence="10 17" id="KW-0520">NAD</keyword>
<dbReference type="Gene3D" id="3.40.50.10260">
    <property type="entry name" value="YjeF N-terminal domain"/>
    <property type="match status" value="1"/>
</dbReference>
<keyword evidence="6 17" id="KW-0547">Nucleotide-binding</keyword>
<comment type="subunit">
    <text evidence="17">Homotetramer.</text>
</comment>
<evidence type="ECO:0000256" key="1">
    <source>
        <dbReference type="ARBA" id="ARBA00000013"/>
    </source>
</evidence>
<dbReference type="HAMAP" id="MF_01965">
    <property type="entry name" value="NADHX_dehydratase"/>
    <property type="match status" value="1"/>
</dbReference>
<comment type="function">
    <text evidence="14 19">Bifunctional enzyme that catalyzes the epimerization of the S- and R-forms of NAD(P)HX and the dehydration of the S-form of NAD(P)HX at the expense of ADP, which is converted to AMP. This allows the repair of both epimers of NAD(P)HX, a damaged form of NAD(P)H that is a result of enzymatic or heat-dependent hydration.</text>
</comment>
<comment type="cofactor">
    <cofactor evidence="18 19">
        <name>K(+)</name>
        <dbReference type="ChEBI" id="CHEBI:29103"/>
    </cofactor>
    <text evidence="18 19">Binds 1 potassium ion per subunit.</text>
</comment>
<evidence type="ECO:0000256" key="11">
    <source>
        <dbReference type="ARBA" id="ARBA00023235"/>
    </source>
</evidence>
<accession>A0A0B8ZYX8</accession>
<feature type="binding site" evidence="17">
    <location>
        <begin position="383"/>
        <end position="387"/>
    </location>
    <ligand>
        <name>AMP</name>
        <dbReference type="ChEBI" id="CHEBI:456215"/>
    </ligand>
</feature>
<comment type="similarity">
    <text evidence="3 19">In the N-terminal section; belongs to the NnrE/AIBP family.</text>
</comment>
<feature type="binding site" evidence="17">
    <location>
        <position position="413"/>
    </location>
    <ligand>
        <name>(6S)-NADPHX</name>
        <dbReference type="ChEBI" id="CHEBI:64076"/>
    </ligand>
</feature>
<dbReference type="GO" id="GO:0016301">
    <property type="term" value="F:kinase activity"/>
    <property type="evidence" value="ECO:0007669"/>
    <property type="project" value="UniProtKB-KW"/>
</dbReference>
<dbReference type="InterPro" id="IPR017953">
    <property type="entry name" value="Carbohydrate_kinase_pred_CS"/>
</dbReference>
<keyword evidence="22" id="KW-0418">Kinase</keyword>
<feature type="binding site" evidence="18">
    <location>
        <position position="65"/>
    </location>
    <ligand>
        <name>K(+)</name>
        <dbReference type="ChEBI" id="CHEBI:29103"/>
    </ligand>
</feature>
<evidence type="ECO:0000256" key="3">
    <source>
        <dbReference type="ARBA" id="ARBA00006001"/>
    </source>
</evidence>
<feature type="binding site" evidence="18">
    <location>
        <position position="154"/>
    </location>
    <ligand>
        <name>(6S)-NADPHX</name>
        <dbReference type="ChEBI" id="CHEBI:64076"/>
    </ligand>
</feature>
<dbReference type="EMBL" id="JRVC01000004">
    <property type="protein sequence ID" value="KHS48296.1"/>
    <property type="molecule type" value="Genomic_DNA"/>
</dbReference>
<evidence type="ECO:0000256" key="17">
    <source>
        <dbReference type="HAMAP-Rule" id="MF_01965"/>
    </source>
</evidence>
<dbReference type="PROSITE" id="PS51383">
    <property type="entry name" value="YJEF_C_3"/>
    <property type="match status" value="1"/>
</dbReference>
<organism evidence="22 23">
    <name type="scientific">Novosphingobium subterraneum</name>
    <dbReference type="NCBI Taxonomy" id="48936"/>
    <lineage>
        <taxon>Bacteria</taxon>
        <taxon>Pseudomonadati</taxon>
        <taxon>Pseudomonadota</taxon>
        <taxon>Alphaproteobacteria</taxon>
        <taxon>Sphingomonadales</taxon>
        <taxon>Sphingomonadaceae</taxon>
        <taxon>Novosphingobium</taxon>
    </lineage>
</organism>
<evidence type="ECO:0000256" key="2">
    <source>
        <dbReference type="ARBA" id="ARBA00000909"/>
    </source>
</evidence>
<dbReference type="InterPro" id="IPR029056">
    <property type="entry name" value="Ribokinase-like"/>
</dbReference>
<evidence type="ECO:0000256" key="8">
    <source>
        <dbReference type="ARBA" id="ARBA00022857"/>
    </source>
</evidence>
<comment type="similarity">
    <text evidence="4 19">In the C-terminal section; belongs to the NnrD/CARKD family.</text>
</comment>
<evidence type="ECO:0000313" key="23">
    <source>
        <dbReference type="Proteomes" id="UP000031338"/>
    </source>
</evidence>
<feature type="domain" description="YjeF C-terminal" evidence="20">
    <location>
        <begin position="213"/>
        <end position="471"/>
    </location>
</feature>
<feature type="binding site" evidence="17">
    <location>
        <position position="246"/>
    </location>
    <ligand>
        <name>(6S)-NADPHX</name>
        <dbReference type="ChEBI" id="CHEBI:64076"/>
    </ligand>
</feature>